<keyword evidence="2" id="KW-1185">Reference proteome</keyword>
<gene>
    <name evidence="1" type="ORF">LOK49_LG09G01815</name>
</gene>
<comment type="caution">
    <text evidence="1">The sequence shown here is derived from an EMBL/GenBank/DDBJ whole genome shotgun (WGS) entry which is preliminary data.</text>
</comment>
<protein>
    <submittedName>
        <fullName evidence="1">G-type lectin S-receptor-like serine/threonine-protein kinase</fullName>
    </submittedName>
</protein>
<feature type="non-terminal residue" evidence="1">
    <location>
        <position position="200"/>
    </location>
</feature>
<dbReference type="EMBL" id="CM045765">
    <property type="protein sequence ID" value="KAI8000316.1"/>
    <property type="molecule type" value="Genomic_DNA"/>
</dbReference>
<name>A0ACC0GGM3_9ERIC</name>
<accession>A0ACC0GGM3</accession>
<evidence type="ECO:0000313" key="1">
    <source>
        <dbReference type="EMBL" id="KAI8000316.1"/>
    </source>
</evidence>
<reference evidence="1 2" key="1">
    <citation type="journal article" date="2022" name="Plant J.">
        <title>Chromosome-level genome of Camellia lanceoleosa provides a valuable resource for understanding genome evolution and self-incompatibility.</title>
        <authorList>
            <person name="Gong W."/>
            <person name="Xiao S."/>
            <person name="Wang L."/>
            <person name="Liao Z."/>
            <person name="Chang Y."/>
            <person name="Mo W."/>
            <person name="Hu G."/>
            <person name="Li W."/>
            <person name="Zhao G."/>
            <person name="Zhu H."/>
            <person name="Hu X."/>
            <person name="Ji K."/>
            <person name="Xiang X."/>
            <person name="Song Q."/>
            <person name="Yuan D."/>
            <person name="Jin S."/>
            <person name="Zhang L."/>
        </authorList>
    </citation>
    <scope>NUCLEOTIDE SEQUENCE [LARGE SCALE GENOMIC DNA]</scope>
    <source>
        <strain evidence="1">SQ_2022a</strain>
    </source>
</reference>
<organism evidence="1 2">
    <name type="scientific">Camellia lanceoleosa</name>
    <dbReference type="NCBI Taxonomy" id="1840588"/>
    <lineage>
        <taxon>Eukaryota</taxon>
        <taxon>Viridiplantae</taxon>
        <taxon>Streptophyta</taxon>
        <taxon>Embryophyta</taxon>
        <taxon>Tracheophyta</taxon>
        <taxon>Spermatophyta</taxon>
        <taxon>Magnoliopsida</taxon>
        <taxon>eudicotyledons</taxon>
        <taxon>Gunneridae</taxon>
        <taxon>Pentapetalae</taxon>
        <taxon>asterids</taxon>
        <taxon>Ericales</taxon>
        <taxon>Theaceae</taxon>
        <taxon>Camellia</taxon>
    </lineage>
</organism>
<evidence type="ECO:0000313" key="2">
    <source>
        <dbReference type="Proteomes" id="UP001060215"/>
    </source>
</evidence>
<dbReference type="Proteomes" id="UP001060215">
    <property type="component" value="Chromosome 8"/>
</dbReference>
<feature type="non-terminal residue" evidence="1">
    <location>
        <position position="1"/>
    </location>
</feature>
<sequence>GKLHDEQEIAVKRLSTCSGQGIEEFKNEIVLISRLQHRNLVRLIGFCIEGEEMLIVYDYMSNKSLDTFLFDPKKRGLLDWPKRFNIIQGIARGLLYLHRDSCLKIIHRDLKTSNILLDKDMNPKISDFGLARTFLCTQESANTHRVVGTYGYMSPEYALGGIFSDKSDVFSFGVLLLEIICGIKNTSFHHNERYTSLLGY</sequence>
<proteinExistence type="predicted"/>